<sequence length="190" mass="22551">MDVYESITKDFNIELTSEMIQKSVQSVIENIRKGDNKVRKRSETLDRQLTSFLLHLINKNLGYTLEKIYNSIIEKRQQLEKDVEKMMSKEEFEKWKRQKVKFIPLENNITPVQYVSLRFSHIISQIIKFLSLDQEIVINLLSLDTEFYSITSCRLCLRTIRNKGGSEYIIFYINLEEDIKKEEGRSCIIL</sequence>
<keyword evidence="2" id="KW-1185">Reference proteome</keyword>
<evidence type="ECO:0000313" key="2">
    <source>
        <dbReference type="Proteomes" id="UP000236316"/>
    </source>
</evidence>
<dbReference type="GeneID" id="35382133"/>
<dbReference type="Proteomes" id="UP000236316">
    <property type="component" value="Segment"/>
</dbReference>
<proteinExistence type="predicted"/>
<protein>
    <submittedName>
        <fullName evidence="1">Uncharacterized protein</fullName>
    </submittedName>
</protein>
<name>A0A2I2L403_9VIRU</name>
<evidence type="ECO:0000313" key="1">
    <source>
        <dbReference type="EMBL" id="SNW62258.1"/>
    </source>
</evidence>
<dbReference type="RefSeq" id="YP_009448560.1">
    <property type="nucleotide sequence ID" value="NC_036594.1"/>
</dbReference>
<dbReference type="KEGG" id="vg:35382133"/>
<accession>A0A2I2L403</accession>
<gene>
    <name evidence="1" type="ORF">ORPV_354</name>
</gene>
<reference evidence="1" key="1">
    <citation type="submission" date="2017-08" db="EMBL/GenBank/DDBJ databases">
        <authorList>
            <consortium name="Urmite Genomes"/>
        </authorList>
    </citation>
    <scope>NUCLEOTIDE SEQUENCE [LARGE SCALE GENOMIC DNA]</scope>
    <source>
        <strain evidence="1">IHUMI-LCC2</strain>
    </source>
</reference>
<dbReference type="EMBL" id="LT906555">
    <property type="protein sequence ID" value="SNW62258.1"/>
    <property type="molecule type" value="Genomic_DNA"/>
</dbReference>
<organism evidence="1">
    <name type="scientific">Orpheovirus IHUMI-LCC2</name>
    <dbReference type="NCBI Taxonomy" id="2023057"/>
    <lineage>
        <taxon>Viruses</taxon>
        <taxon>Varidnaviria</taxon>
        <taxon>Bamfordvirae</taxon>
        <taxon>Nucleocytoviricota</taxon>
        <taxon>Megaviricetes</taxon>
        <taxon>Pimascovirales</taxon>
        <taxon>Ocovirineae</taxon>
        <taxon>Orpheoviridae</taxon>
        <taxon>Alphaorpheovirus</taxon>
        <taxon>Alphaorpheovirus massiliense</taxon>
    </lineage>
</organism>